<dbReference type="RefSeq" id="WP_003008393.1">
    <property type="nucleotide sequence ID" value="NZ_CP068082.1"/>
</dbReference>
<proteinExistence type="predicted"/>
<sequence length="61" mass="7133">MVENFTKIKEDTYTTEDKDLTNYQDDIFEIQLKSNLQNLSKNPNSKTIESILAYSKSLKKD</sequence>
<evidence type="ECO:0000313" key="1">
    <source>
        <dbReference type="EMBL" id="SUJ08928.1"/>
    </source>
</evidence>
<protein>
    <submittedName>
        <fullName evidence="1">Uncharacterized protein</fullName>
    </submittedName>
</protein>
<evidence type="ECO:0000313" key="2">
    <source>
        <dbReference type="Proteomes" id="UP000254893"/>
    </source>
</evidence>
<dbReference type="Proteomes" id="UP000254893">
    <property type="component" value="Unassembled WGS sequence"/>
</dbReference>
<reference evidence="1 2" key="1">
    <citation type="submission" date="2018-06" db="EMBL/GenBank/DDBJ databases">
        <authorList>
            <consortium name="Pathogen Informatics"/>
            <person name="Doyle S."/>
        </authorList>
    </citation>
    <scope>NUCLEOTIDE SEQUENCE [LARGE SCALE GENOMIC DNA]</scope>
    <source>
        <strain evidence="1 2">NCTC11388</strain>
    </source>
</reference>
<accession>A0A380BYF2</accession>
<dbReference type="EMBL" id="UGYW01000002">
    <property type="protein sequence ID" value="SUJ08928.1"/>
    <property type="molecule type" value="Genomic_DNA"/>
</dbReference>
<dbReference type="AlphaFoldDB" id="A0A380BYF2"/>
<gene>
    <name evidence="1" type="ORF">NCTC11388_01935</name>
</gene>
<organism evidence="1 2">
    <name type="scientific">Sphingobacterium spiritivorum</name>
    <name type="common">Flavobacterium spiritivorum</name>
    <dbReference type="NCBI Taxonomy" id="258"/>
    <lineage>
        <taxon>Bacteria</taxon>
        <taxon>Pseudomonadati</taxon>
        <taxon>Bacteroidota</taxon>
        <taxon>Sphingobacteriia</taxon>
        <taxon>Sphingobacteriales</taxon>
        <taxon>Sphingobacteriaceae</taxon>
        <taxon>Sphingobacterium</taxon>
    </lineage>
</organism>
<name>A0A380BYF2_SPHSI</name>